<organism evidence="2 3">
    <name type="scientific">Hermanssonia centrifuga</name>
    <dbReference type="NCBI Taxonomy" id="98765"/>
    <lineage>
        <taxon>Eukaryota</taxon>
        <taxon>Fungi</taxon>
        <taxon>Dikarya</taxon>
        <taxon>Basidiomycota</taxon>
        <taxon>Agaricomycotina</taxon>
        <taxon>Agaricomycetes</taxon>
        <taxon>Polyporales</taxon>
        <taxon>Meruliaceae</taxon>
        <taxon>Hermanssonia</taxon>
    </lineage>
</organism>
<sequence length="343" mass="38155">MSNPAYKPDEDAATIFQEDTWLQGALVMCIAYGSVATLAIQCFFMLVRGLTRAKFKRDFPLVLFVMIMFSLSTIFIGTAMQFTQQAYVDQRNFPGGPSAYEVLEFSLPIDSVANVTLVMSCFFADALLLWRCTVIYRNSAVPSWVSVTLASLFWLTEFILGTLFLKQIMSVSPWGAVNFTLGFWCFSLALNVLATFLIVSRLLLYRFRLARVLGSGHGAQYTSVVAMVVESELLYTAFLILFIVPFVLNHPLENVFIQCIALIQAISALMIVYRVAAGHGWTKDTYAQVSTRMHSTIQLSNLSTLRAAPSASHVTQESKISSSGITVSQDVYMTKEYSSVEVV</sequence>
<evidence type="ECO:0000256" key="1">
    <source>
        <dbReference type="SAM" id="Phobius"/>
    </source>
</evidence>
<comment type="caution">
    <text evidence="2">The sequence shown here is derived from an EMBL/GenBank/DDBJ whole genome shotgun (WGS) entry which is preliminary data.</text>
</comment>
<dbReference type="AlphaFoldDB" id="A0A4S4K7R9"/>
<keyword evidence="1" id="KW-1133">Transmembrane helix</keyword>
<reference evidence="2 3" key="1">
    <citation type="submission" date="2019-02" db="EMBL/GenBank/DDBJ databases">
        <title>Genome sequencing of the rare red list fungi Phlebia centrifuga.</title>
        <authorList>
            <person name="Buettner E."/>
            <person name="Kellner H."/>
        </authorList>
    </citation>
    <scope>NUCLEOTIDE SEQUENCE [LARGE SCALE GENOMIC DNA]</scope>
    <source>
        <strain evidence="2 3">DSM 108282</strain>
    </source>
</reference>
<evidence type="ECO:0000313" key="2">
    <source>
        <dbReference type="EMBL" id="THG93898.1"/>
    </source>
</evidence>
<feature type="transmembrane region" description="Helical" evidence="1">
    <location>
        <begin position="59"/>
        <end position="82"/>
    </location>
</feature>
<proteinExistence type="predicted"/>
<dbReference type="Proteomes" id="UP000309038">
    <property type="component" value="Unassembled WGS sequence"/>
</dbReference>
<keyword evidence="1" id="KW-0812">Transmembrane</keyword>
<feature type="transmembrane region" description="Helical" evidence="1">
    <location>
        <begin position="224"/>
        <end position="248"/>
    </location>
</feature>
<accession>A0A4S4K7R9</accession>
<name>A0A4S4K7R9_9APHY</name>
<keyword evidence="1" id="KW-0472">Membrane</keyword>
<feature type="transmembrane region" description="Helical" evidence="1">
    <location>
        <begin position="112"/>
        <end position="132"/>
    </location>
</feature>
<feature type="transmembrane region" description="Helical" evidence="1">
    <location>
        <begin position="20"/>
        <end position="47"/>
    </location>
</feature>
<evidence type="ECO:0000313" key="3">
    <source>
        <dbReference type="Proteomes" id="UP000309038"/>
    </source>
</evidence>
<keyword evidence="3" id="KW-1185">Reference proteome</keyword>
<gene>
    <name evidence="2" type="ORF">EW026_g7457</name>
</gene>
<feature type="transmembrane region" description="Helical" evidence="1">
    <location>
        <begin position="144"/>
        <end position="169"/>
    </location>
</feature>
<feature type="transmembrane region" description="Helical" evidence="1">
    <location>
        <begin position="254"/>
        <end position="273"/>
    </location>
</feature>
<feature type="transmembrane region" description="Helical" evidence="1">
    <location>
        <begin position="181"/>
        <end position="204"/>
    </location>
</feature>
<protein>
    <submittedName>
        <fullName evidence="2">Uncharacterized protein</fullName>
    </submittedName>
</protein>
<dbReference type="EMBL" id="SGPJ01000546">
    <property type="protein sequence ID" value="THG93898.1"/>
    <property type="molecule type" value="Genomic_DNA"/>
</dbReference>